<evidence type="ECO:0000313" key="2">
    <source>
        <dbReference type="Proteomes" id="UP000308652"/>
    </source>
</evidence>
<name>A0A5C3LY81_9AGAR</name>
<proteinExistence type="predicted"/>
<keyword evidence="2" id="KW-1185">Reference proteome</keyword>
<gene>
    <name evidence="1" type="ORF">BDQ12DRAFT_684802</name>
</gene>
<organism evidence="1 2">
    <name type="scientific">Crucibulum laeve</name>
    <dbReference type="NCBI Taxonomy" id="68775"/>
    <lineage>
        <taxon>Eukaryota</taxon>
        <taxon>Fungi</taxon>
        <taxon>Dikarya</taxon>
        <taxon>Basidiomycota</taxon>
        <taxon>Agaricomycotina</taxon>
        <taxon>Agaricomycetes</taxon>
        <taxon>Agaricomycetidae</taxon>
        <taxon>Agaricales</taxon>
        <taxon>Agaricineae</taxon>
        <taxon>Nidulariaceae</taxon>
        <taxon>Crucibulum</taxon>
    </lineage>
</organism>
<protein>
    <recommendedName>
        <fullName evidence="3">F-box domain-containing protein</fullName>
    </recommendedName>
</protein>
<sequence>MPNPSVQQLPSEIIHTIVARVLADSLHRICFSTGNMKFELDALMTLSLVSHSFRAITLDVACKAFQLSETDIEKQPCLSIVQAIYLYLATFAAKFRVDAYDLDWSKTLTQQKFSWPSPVVLGYTLLVNSIALRRRTSSLKHPAGIFDITSKAIRLSLSRTEQICKFVRPEVMSTVLAGSVTREIKVFDCVTTIVESCRQLEEYGSLIKSYQFSDGVDNGPHTLTGNFHDALSKLENADALYSALCHREYGVEDCPIYNLPQTYHTIGQVHDITFPDDNYNLETRLRRLVKRWSAGCPFLNAGVN</sequence>
<evidence type="ECO:0000313" key="1">
    <source>
        <dbReference type="EMBL" id="TFK37517.1"/>
    </source>
</evidence>
<dbReference type="OrthoDB" id="2999415at2759"/>
<dbReference type="AlphaFoldDB" id="A0A5C3LY81"/>
<reference evidence="1 2" key="1">
    <citation type="journal article" date="2019" name="Nat. Ecol. Evol.">
        <title>Megaphylogeny resolves global patterns of mushroom evolution.</title>
        <authorList>
            <person name="Varga T."/>
            <person name="Krizsan K."/>
            <person name="Foldi C."/>
            <person name="Dima B."/>
            <person name="Sanchez-Garcia M."/>
            <person name="Sanchez-Ramirez S."/>
            <person name="Szollosi G.J."/>
            <person name="Szarkandi J.G."/>
            <person name="Papp V."/>
            <person name="Albert L."/>
            <person name="Andreopoulos W."/>
            <person name="Angelini C."/>
            <person name="Antonin V."/>
            <person name="Barry K.W."/>
            <person name="Bougher N.L."/>
            <person name="Buchanan P."/>
            <person name="Buyck B."/>
            <person name="Bense V."/>
            <person name="Catcheside P."/>
            <person name="Chovatia M."/>
            <person name="Cooper J."/>
            <person name="Damon W."/>
            <person name="Desjardin D."/>
            <person name="Finy P."/>
            <person name="Geml J."/>
            <person name="Haridas S."/>
            <person name="Hughes K."/>
            <person name="Justo A."/>
            <person name="Karasinski D."/>
            <person name="Kautmanova I."/>
            <person name="Kiss B."/>
            <person name="Kocsube S."/>
            <person name="Kotiranta H."/>
            <person name="LaButti K.M."/>
            <person name="Lechner B.E."/>
            <person name="Liimatainen K."/>
            <person name="Lipzen A."/>
            <person name="Lukacs Z."/>
            <person name="Mihaltcheva S."/>
            <person name="Morgado L.N."/>
            <person name="Niskanen T."/>
            <person name="Noordeloos M.E."/>
            <person name="Ohm R.A."/>
            <person name="Ortiz-Santana B."/>
            <person name="Ovrebo C."/>
            <person name="Racz N."/>
            <person name="Riley R."/>
            <person name="Savchenko A."/>
            <person name="Shiryaev A."/>
            <person name="Soop K."/>
            <person name="Spirin V."/>
            <person name="Szebenyi C."/>
            <person name="Tomsovsky M."/>
            <person name="Tulloss R.E."/>
            <person name="Uehling J."/>
            <person name="Grigoriev I.V."/>
            <person name="Vagvolgyi C."/>
            <person name="Papp T."/>
            <person name="Martin F.M."/>
            <person name="Miettinen O."/>
            <person name="Hibbett D.S."/>
            <person name="Nagy L.G."/>
        </authorList>
    </citation>
    <scope>NUCLEOTIDE SEQUENCE [LARGE SCALE GENOMIC DNA]</scope>
    <source>
        <strain evidence="1 2">CBS 166.37</strain>
    </source>
</reference>
<dbReference type="EMBL" id="ML213607">
    <property type="protein sequence ID" value="TFK37517.1"/>
    <property type="molecule type" value="Genomic_DNA"/>
</dbReference>
<accession>A0A5C3LY81</accession>
<evidence type="ECO:0008006" key="3">
    <source>
        <dbReference type="Google" id="ProtNLM"/>
    </source>
</evidence>
<dbReference type="Proteomes" id="UP000308652">
    <property type="component" value="Unassembled WGS sequence"/>
</dbReference>